<dbReference type="GO" id="GO:0035099">
    <property type="term" value="P:hemocyte migration"/>
    <property type="evidence" value="ECO:0007669"/>
    <property type="project" value="TreeGrafter"/>
</dbReference>
<dbReference type="PROSITE" id="PS50278">
    <property type="entry name" value="PDGF_2"/>
    <property type="match status" value="1"/>
</dbReference>
<evidence type="ECO:0000256" key="1">
    <source>
        <dbReference type="SAM" id="MobiDB-lite"/>
    </source>
</evidence>
<dbReference type="InterPro" id="IPR029034">
    <property type="entry name" value="Cystine-knot_cytokine"/>
</dbReference>
<feature type="compositionally biased region" description="Polar residues" evidence="1">
    <location>
        <begin position="38"/>
        <end position="53"/>
    </location>
</feature>
<dbReference type="GO" id="GO:0008083">
    <property type="term" value="F:growth factor activity"/>
    <property type="evidence" value="ECO:0007669"/>
    <property type="project" value="InterPro"/>
</dbReference>
<dbReference type="Proteomes" id="UP000030742">
    <property type="component" value="Unassembled WGS sequence"/>
</dbReference>
<name>U4UMH8_DENPD</name>
<feature type="region of interest" description="Disordered" evidence="1">
    <location>
        <begin position="1"/>
        <end position="53"/>
    </location>
</feature>
<sequence>MFKSRKEQAKTPMEDDYPDNIFDTSDNGDAEVSFQAEEPSSTKKYPQESQTYSSLTEYKWNQLGTRDRVSQARKLYMEQKDAAAAVKKSSEESKTTAVVEHFIRVRNSGECKKPIPKVIPVHLEHTNPSVTYIPHCTVLHRCAEDTGCCKYDASCQYKERVEVSLYFYVKQIGADVTKVEKLKFYNHTECECRPKTEAQPDDGGSTTERQKRVAERADNAISVPVAGNRIPESLLKKCKCPKEFIPKIKFGSKCYCDCENDNEDCLRMRKGKEYSSLIDRICIQKRDCGIIACDYGPYNKLKGRCPRYDES</sequence>
<dbReference type="Gene3D" id="2.10.90.10">
    <property type="entry name" value="Cystine-knot cytokines"/>
    <property type="match status" value="1"/>
</dbReference>
<dbReference type="STRING" id="77166.U4UMH8"/>
<feature type="compositionally biased region" description="Basic and acidic residues" evidence="1">
    <location>
        <begin position="1"/>
        <end position="13"/>
    </location>
</feature>
<evidence type="ECO:0000313" key="3">
    <source>
        <dbReference type="EMBL" id="ERL91225.1"/>
    </source>
</evidence>
<protein>
    <recommendedName>
        <fullName evidence="2">Platelet-derived growth factor (PDGF) family profile domain-containing protein</fullName>
    </recommendedName>
</protein>
<organism evidence="3 4">
    <name type="scientific">Dendroctonus ponderosae</name>
    <name type="common">Mountain pine beetle</name>
    <dbReference type="NCBI Taxonomy" id="77166"/>
    <lineage>
        <taxon>Eukaryota</taxon>
        <taxon>Metazoa</taxon>
        <taxon>Ecdysozoa</taxon>
        <taxon>Arthropoda</taxon>
        <taxon>Hexapoda</taxon>
        <taxon>Insecta</taxon>
        <taxon>Pterygota</taxon>
        <taxon>Neoptera</taxon>
        <taxon>Endopterygota</taxon>
        <taxon>Coleoptera</taxon>
        <taxon>Polyphaga</taxon>
        <taxon>Cucujiformia</taxon>
        <taxon>Curculionidae</taxon>
        <taxon>Scolytinae</taxon>
        <taxon>Dendroctonus</taxon>
    </lineage>
</organism>
<evidence type="ECO:0000259" key="2">
    <source>
        <dbReference type="PROSITE" id="PS50278"/>
    </source>
</evidence>
<dbReference type="OrthoDB" id="6370328at2759"/>
<dbReference type="PANTHER" id="PTHR21719">
    <property type="entry name" value="FI06402P-RELATED"/>
    <property type="match status" value="1"/>
</dbReference>
<dbReference type="SUPFAM" id="SSF57501">
    <property type="entry name" value="Cystine-knot cytokines"/>
    <property type="match status" value="1"/>
</dbReference>
<dbReference type="GO" id="GO:0016020">
    <property type="term" value="C:membrane"/>
    <property type="evidence" value="ECO:0007669"/>
    <property type="project" value="InterPro"/>
</dbReference>
<dbReference type="InterPro" id="IPR000072">
    <property type="entry name" value="PDGF/VEGF_dom"/>
</dbReference>
<dbReference type="AlphaFoldDB" id="U4UMH8"/>
<dbReference type="EMBL" id="KB632278">
    <property type="protein sequence ID" value="ERL91225.1"/>
    <property type="molecule type" value="Genomic_DNA"/>
</dbReference>
<feature type="region of interest" description="Disordered" evidence="1">
    <location>
        <begin position="195"/>
        <end position="214"/>
    </location>
</feature>
<reference evidence="3 4" key="1">
    <citation type="journal article" date="2013" name="Genome Biol.">
        <title>Draft genome of the mountain pine beetle, Dendroctonus ponderosae Hopkins, a major forest pest.</title>
        <authorList>
            <person name="Keeling C.I."/>
            <person name="Yuen M.M."/>
            <person name="Liao N.Y."/>
            <person name="Docking T.R."/>
            <person name="Chan S.K."/>
            <person name="Taylor G.A."/>
            <person name="Palmquist D.L."/>
            <person name="Jackman S.D."/>
            <person name="Nguyen A."/>
            <person name="Li M."/>
            <person name="Henderson H."/>
            <person name="Janes J.K."/>
            <person name="Zhao Y."/>
            <person name="Pandoh P."/>
            <person name="Moore R."/>
            <person name="Sperling F.A."/>
            <person name="Huber D.P."/>
            <person name="Birol I."/>
            <person name="Jones S.J."/>
            <person name="Bohlmann J."/>
        </authorList>
    </citation>
    <scope>NUCLEOTIDE SEQUENCE</scope>
</reference>
<dbReference type="PANTHER" id="PTHR21719:SF1">
    <property type="entry name" value="FI06402P-RELATED"/>
    <property type="match status" value="1"/>
</dbReference>
<proteinExistence type="predicted"/>
<evidence type="ECO:0000313" key="4">
    <source>
        <dbReference type="Proteomes" id="UP000030742"/>
    </source>
</evidence>
<accession>U4UMH8</accession>
<feature type="domain" description="Platelet-derived growth factor (PDGF) family profile" evidence="2">
    <location>
        <begin position="124"/>
        <end position="197"/>
    </location>
</feature>
<gene>
    <name evidence="3" type="ORF">D910_08562</name>
</gene>